<evidence type="ECO:0000313" key="4">
    <source>
        <dbReference type="Proteomes" id="UP000694300"/>
    </source>
</evidence>
<dbReference type="EMBL" id="JADQDF010000001">
    <property type="protein sequence ID" value="MBW0126130.1"/>
    <property type="molecule type" value="Genomic_DNA"/>
</dbReference>
<sequence>MTLLADLSDRARAAASDAVGPVLAEAARHVRDTAACVASGSTHPLAARWVPLLPASPGGVAALGAAGAWAVATAVEIDATLAHVDEFDALHGPAAVAPGAVVVPAALHVGRAVGAGGADVLRAVVAGYEAVAEASLRFGGPALYAAGWWPTALFGALGAAAATALLLDLDGPTTTTALALAAAPLGGLLSTDELGDAHYLLCGRAAAHGVGSAQAAAAGLTASPALLDAGPLGPPRPPSAPGPPHLLGTALKSWPCARPLHTALAALAELGADGAEGPVRIALPTAALRFVTAERRPAGPAEAAASAAVAVAGARAGRARDPGWYRDPGPAADVVLDTDADLDAVFPARWGAVVTVGGASRRVLVAPGDPDRPLSADALRAKASRLLGTDPADDRISAVLGLAGSPHVGPVLDGLLSAAGPGGPAADRRGTLVPDDVPAGSDEEARWRARPGGAARP</sequence>
<dbReference type="PANTHER" id="PTHR16943:SF8">
    <property type="entry name" value="2-METHYLCITRATE DEHYDRATASE"/>
    <property type="match status" value="1"/>
</dbReference>
<dbReference type="PANTHER" id="PTHR16943">
    <property type="entry name" value="2-METHYLCITRATE DEHYDRATASE-RELATED"/>
    <property type="match status" value="1"/>
</dbReference>
<name>A0ABS6U1K5_9PSEU</name>
<comment type="caution">
    <text evidence="3">The sequence shown here is derived from an EMBL/GenBank/DDBJ whole genome shotgun (WGS) entry which is preliminary data.</text>
</comment>
<gene>
    <name evidence="3" type="ORF">I4I82_00265</name>
</gene>
<protein>
    <submittedName>
        <fullName evidence="3">MmgE/PrpD family protein</fullName>
    </submittedName>
</protein>
<dbReference type="Pfam" id="PF03972">
    <property type="entry name" value="MmgE_PrpD_N"/>
    <property type="match status" value="1"/>
</dbReference>
<keyword evidence="4" id="KW-1185">Reference proteome</keyword>
<feature type="domain" description="MmgE/PrpD N-terminal" evidence="2">
    <location>
        <begin position="17"/>
        <end position="228"/>
    </location>
</feature>
<accession>A0ABS6U1K5</accession>
<dbReference type="Proteomes" id="UP000694300">
    <property type="component" value="Unassembled WGS sequence"/>
</dbReference>
<evidence type="ECO:0000313" key="3">
    <source>
        <dbReference type="EMBL" id="MBW0126130.1"/>
    </source>
</evidence>
<feature type="region of interest" description="Disordered" evidence="1">
    <location>
        <begin position="419"/>
        <end position="457"/>
    </location>
</feature>
<reference evidence="3 4" key="1">
    <citation type="submission" date="2020-11" db="EMBL/GenBank/DDBJ databases">
        <title>Pseudonocardia abyssalis sp. nov. and Pseudonocardia oceani sp. nov., description and phylogenomic analysis of two novel actinomycetes isolated from the deep Southern Ocean.</title>
        <authorList>
            <person name="Parra J."/>
        </authorList>
    </citation>
    <scope>NUCLEOTIDE SEQUENCE [LARGE SCALE GENOMIC DNA]</scope>
    <source>
        <strain evidence="4">KRD185</strain>
    </source>
</reference>
<dbReference type="InterPro" id="IPR005656">
    <property type="entry name" value="MmgE_PrpD"/>
</dbReference>
<evidence type="ECO:0000256" key="1">
    <source>
        <dbReference type="SAM" id="MobiDB-lite"/>
    </source>
</evidence>
<proteinExistence type="predicted"/>
<evidence type="ECO:0000259" key="2">
    <source>
        <dbReference type="Pfam" id="PF03972"/>
    </source>
</evidence>
<dbReference type="RefSeq" id="WP_218594979.1">
    <property type="nucleotide sequence ID" value="NZ_JADQDF010000001.1"/>
</dbReference>
<organism evidence="3 4">
    <name type="scientific">Pseudonocardia oceani</name>
    <dbReference type="NCBI Taxonomy" id="2792013"/>
    <lineage>
        <taxon>Bacteria</taxon>
        <taxon>Bacillati</taxon>
        <taxon>Actinomycetota</taxon>
        <taxon>Actinomycetes</taxon>
        <taxon>Pseudonocardiales</taxon>
        <taxon>Pseudonocardiaceae</taxon>
        <taxon>Pseudonocardia</taxon>
    </lineage>
</organism>
<dbReference type="InterPro" id="IPR045336">
    <property type="entry name" value="MmgE_PrpD_N"/>
</dbReference>